<evidence type="ECO:0000256" key="5">
    <source>
        <dbReference type="ARBA" id="ARBA00023004"/>
    </source>
</evidence>
<reference evidence="8 9" key="1">
    <citation type="submission" date="2024-10" db="EMBL/GenBank/DDBJ databases">
        <title>Updated reference genomes for cyclostephanoid diatoms.</title>
        <authorList>
            <person name="Roberts W.R."/>
            <person name="Alverson A.J."/>
        </authorList>
    </citation>
    <scope>NUCLEOTIDE SEQUENCE [LARGE SCALE GENOMIC DNA]</scope>
    <source>
        <strain evidence="8 9">AJA228-03</strain>
    </source>
</reference>
<evidence type="ECO:0000256" key="2">
    <source>
        <dbReference type="ARBA" id="ARBA00022723"/>
    </source>
</evidence>
<dbReference type="AlphaFoldDB" id="A0ABD3R9H9"/>
<organism evidence="8 9">
    <name type="scientific">Cyclostephanos tholiformis</name>
    <dbReference type="NCBI Taxonomy" id="382380"/>
    <lineage>
        <taxon>Eukaryota</taxon>
        <taxon>Sar</taxon>
        <taxon>Stramenopiles</taxon>
        <taxon>Ochrophyta</taxon>
        <taxon>Bacillariophyta</taxon>
        <taxon>Coscinodiscophyceae</taxon>
        <taxon>Thalassiosirophycidae</taxon>
        <taxon>Stephanodiscales</taxon>
        <taxon>Stephanodiscaceae</taxon>
        <taxon>Cyclostephanos</taxon>
    </lineage>
</organism>
<evidence type="ECO:0000313" key="8">
    <source>
        <dbReference type="EMBL" id="KAL3809682.1"/>
    </source>
</evidence>
<dbReference type="GO" id="GO:0051213">
    <property type="term" value="F:dioxygenase activity"/>
    <property type="evidence" value="ECO:0007669"/>
    <property type="project" value="UniProtKB-KW"/>
</dbReference>
<keyword evidence="4" id="KW-0560">Oxidoreductase</keyword>
<keyword evidence="2" id="KW-0479">Metal-binding</keyword>
<gene>
    <name evidence="8" type="ORF">ACHAXA_004233</name>
</gene>
<dbReference type="InterPro" id="IPR005123">
    <property type="entry name" value="Oxoglu/Fe-dep_dioxygenase_dom"/>
</dbReference>
<dbReference type="InterPro" id="IPR045054">
    <property type="entry name" value="P4HA-like"/>
</dbReference>
<dbReference type="SMART" id="SM00702">
    <property type="entry name" value="P4Hc"/>
    <property type="match status" value="1"/>
</dbReference>
<evidence type="ECO:0000313" key="9">
    <source>
        <dbReference type="Proteomes" id="UP001530377"/>
    </source>
</evidence>
<sequence length="711" mass="77949">MMSSLCVGAIIKTTLACVVAYLLGVALSPHVIPVDYFRQSGGSSTLAVLVGGNDTVPRRPDVESASSSSSVPEGPPSPVIPPRGRNPLEQSYASLLDLDSNGGVDPFADVDIFVHRNGEAYPCSRQGSPPPDDDGEGGAALSWTSRALLDSAIVLPSTVGDITLKSQDKYAFDAILTSALMGGGMSIPPLLHDGGEACGPTWKNHILDSIPALASISSLLKYCDMGIDRTTVQLDHDRIVNVPKTGTKPCHFHTREGLRITGLRHLAQLAKDAGVVAAGKEECALGVDGTCEDDDANTSTTRRKELHLYAVQAGRQFIFAPKYVGEIFDLPHVPVPLDLPVRLEVISLVPRVFDVYNFFNREESAAIVDKALKETSESHKMKRSSTGANGYNINSQRTSENGFDTHSDVAQAVKRRCMTVLGFDEYEESLTDGLQILRYNKTTAYVPHLDWIDDYGKQNEHDCEYASCDCIPLLLMMLISVIVTTTTVDTEHLGTNRFATILLYMTDMKEGDGGETVFTEGYPPGDGIRLEFEEAQVALRKSGDTAGILEENSWEENMVVRCRSRLSIRPHSSRAVLFYSQNPDGTPDQKSMHGGCPVIRGEKWAANLWVWNGPRNGYPGSPTNQDVVERNRAAGKQNTQQKQTSFLNTQTDETMRNAQLYFQDTFWGKMGFGDPAINVNTYKGHQWHVKVNEMTVKTFIIDDSPNQSYTI</sequence>
<feature type="compositionally biased region" description="Low complexity" evidence="6">
    <location>
        <begin position="63"/>
        <end position="72"/>
    </location>
</feature>
<dbReference type="EMBL" id="JALLPB020000386">
    <property type="protein sequence ID" value="KAL3809682.1"/>
    <property type="molecule type" value="Genomic_DNA"/>
</dbReference>
<comment type="cofactor">
    <cofactor evidence="1">
        <name>L-ascorbate</name>
        <dbReference type="ChEBI" id="CHEBI:38290"/>
    </cofactor>
</comment>
<dbReference type="GO" id="GO:0046872">
    <property type="term" value="F:metal ion binding"/>
    <property type="evidence" value="ECO:0007669"/>
    <property type="project" value="UniProtKB-KW"/>
</dbReference>
<evidence type="ECO:0000259" key="7">
    <source>
        <dbReference type="PROSITE" id="PS51471"/>
    </source>
</evidence>
<keyword evidence="5" id="KW-0408">Iron</keyword>
<evidence type="ECO:0000256" key="6">
    <source>
        <dbReference type="SAM" id="MobiDB-lite"/>
    </source>
</evidence>
<keyword evidence="9" id="KW-1185">Reference proteome</keyword>
<dbReference type="InterPro" id="IPR044862">
    <property type="entry name" value="Pro_4_hyd_alph_FE2OG_OXY"/>
</dbReference>
<evidence type="ECO:0000256" key="1">
    <source>
        <dbReference type="ARBA" id="ARBA00001961"/>
    </source>
</evidence>
<feature type="compositionally biased region" description="Polar residues" evidence="6">
    <location>
        <begin position="384"/>
        <end position="397"/>
    </location>
</feature>
<name>A0ABD3R9H9_9STRA</name>
<dbReference type="InterPro" id="IPR006620">
    <property type="entry name" value="Pro_4_hyd_alph"/>
</dbReference>
<accession>A0ABD3R9H9</accession>
<dbReference type="Gene3D" id="2.60.120.620">
    <property type="entry name" value="q2cbj1_9rhob like domain"/>
    <property type="match status" value="1"/>
</dbReference>
<feature type="region of interest" description="Disordered" evidence="6">
    <location>
        <begin position="378"/>
        <end position="397"/>
    </location>
</feature>
<protein>
    <recommendedName>
        <fullName evidence="7">Fe2OG dioxygenase domain-containing protein</fullName>
    </recommendedName>
</protein>
<dbReference type="Proteomes" id="UP001530377">
    <property type="component" value="Unassembled WGS sequence"/>
</dbReference>
<feature type="region of interest" description="Disordered" evidence="6">
    <location>
        <begin position="52"/>
        <end position="86"/>
    </location>
</feature>
<evidence type="ECO:0000256" key="4">
    <source>
        <dbReference type="ARBA" id="ARBA00023002"/>
    </source>
</evidence>
<proteinExistence type="predicted"/>
<keyword evidence="3" id="KW-0223">Dioxygenase</keyword>
<dbReference type="PROSITE" id="PS51471">
    <property type="entry name" value="FE2OG_OXY"/>
    <property type="match status" value="1"/>
</dbReference>
<dbReference type="PANTHER" id="PTHR10869">
    <property type="entry name" value="PROLYL 4-HYDROXYLASE ALPHA SUBUNIT"/>
    <property type="match status" value="1"/>
</dbReference>
<dbReference type="Pfam" id="PF13640">
    <property type="entry name" value="2OG-FeII_Oxy_3"/>
    <property type="match status" value="1"/>
</dbReference>
<comment type="caution">
    <text evidence="8">The sequence shown here is derived from an EMBL/GenBank/DDBJ whole genome shotgun (WGS) entry which is preliminary data.</text>
</comment>
<evidence type="ECO:0000256" key="3">
    <source>
        <dbReference type="ARBA" id="ARBA00022964"/>
    </source>
</evidence>
<feature type="domain" description="Fe2OG dioxygenase" evidence="7">
    <location>
        <begin position="430"/>
        <end position="612"/>
    </location>
</feature>
<dbReference type="PANTHER" id="PTHR10869:SF226">
    <property type="entry name" value="PROLYL 4-HYDROXYLASE ALPHA SUBUNIT DOMAIN-CONTAINING PROTEIN"/>
    <property type="match status" value="1"/>
</dbReference>